<comment type="caution">
    <text evidence="1">The sequence shown here is derived from an EMBL/GenBank/DDBJ whole genome shotgun (WGS) entry which is preliminary data.</text>
</comment>
<dbReference type="Proteomes" id="UP000237968">
    <property type="component" value="Unassembled WGS sequence"/>
</dbReference>
<evidence type="ECO:0008006" key="3">
    <source>
        <dbReference type="Google" id="ProtNLM"/>
    </source>
</evidence>
<evidence type="ECO:0000313" key="1">
    <source>
        <dbReference type="EMBL" id="PRQ02517.1"/>
    </source>
</evidence>
<protein>
    <recommendedName>
        <fullName evidence="3">Lipoprotein</fullName>
    </recommendedName>
</protein>
<name>A0A2S9YBM0_9BACT</name>
<dbReference type="RefSeq" id="WP_106391589.1">
    <property type="nucleotide sequence ID" value="NZ_PVNK01000114.1"/>
</dbReference>
<reference evidence="1 2" key="1">
    <citation type="submission" date="2018-03" db="EMBL/GenBank/DDBJ databases">
        <title>Draft Genome Sequences of the Obligatory Marine Myxobacteria Enhygromyxa salina SWB005.</title>
        <authorList>
            <person name="Poehlein A."/>
            <person name="Moghaddam J.A."/>
            <person name="Harms H."/>
            <person name="Alanjari M."/>
            <person name="Koenig G.M."/>
            <person name="Daniel R."/>
            <person name="Schaeberle T.F."/>
        </authorList>
    </citation>
    <scope>NUCLEOTIDE SEQUENCE [LARGE SCALE GENOMIC DNA]</scope>
    <source>
        <strain evidence="1 2">SWB005</strain>
    </source>
</reference>
<sequence>MSDERHGLRAALVLAVLGGGACVAGPSGEQREVAPDSSSTESARMLACGQGSARAVALLEPSDALRDQAAGELVCGLALERADDGQLVVRELLREGEGEGEDREPARLGLGPAPEACGAELELCELWGLRDVLGPVVFAQVRGHESEIPVQVYVGWIDGERLTFAETWHGRPSTVDHTRVGPPWALGPFDCEGELALLPVARLPEAGAESPSPTLLALAGRWTVDEAGVAQGPEASSTGTAKVDPASCRALVRALP</sequence>
<accession>A0A2S9YBM0</accession>
<dbReference type="PROSITE" id="PS51257">
    <property type="entry name" value="PROKAR_LIPOPROTEIN"/>
    <property type="match status" value="1"/>
</dbReference>
<keyword evidence="2" id="KW-1185">Reference proteome</keyword>
<evidence type="ECO:0000313" key="2">
    <source>
        <dbReference type="Proteomes" id="UP000237968"/>
    </source>
</evidence>
<proteinExistence type="predicted"/>
<dbReference type="EMBL" id="PVNK01000114">
    <property type="protein sequence ID" value="PRQ02517.1"/>
    <property type="molecule type" value="Genomic_DNA"/>
</dbReference>
<dbReference type="AlphaFoldDB" id="A0A2S9YBM0"/>
<organism evidence="1 2">
    <name type="scientific">Enhygromyxa salina</name>
    <dbReference type="NCBI Taxonomy" id="215803"/>
    <lineage>
        <taxon>Bacteria</taxon>
        <taxon>Pseudomonadati</taxon>
        <taxon>Myxococcota</taxon>
        <taxon>Polyangia</taxon>
        <taxon>Nannocystales</taxon>
        <taxon>Nannocystaceae</taxon>
        <taxon>Enhygromyxa</taxon>
    </lineage>
</organism>
<gene>
    <name evidence="1" type="ORF">ENSA5_21620</name>
</gene>
<dbReference type="OrthoDB" id="9838113at2"/>